<evidence type="ECO:0000259" key="1">
    <source>
        <dbReference type="Pfam" id="PF08241"/>
    </source>
</evidence>
<dbReference type="Proteomes" id="UP001317259">
    <property type="component" value="Unassembled WGS sequence"/>
</dbReference>
<dbReference type="GO" id="GO:0032259">
    <property type="term" value="P:methylation"/>
    <property type="evidence" value="ECO:0007669"/>
    <property type="project" value="UniProtKB-KW"/>
</dbReference>
<dbReference type="GO" id="GO:0008168">
    <property type="term" value="F:methyltransferase activity"/>
    <property type="evidence" value="ECO:0007669"/>
    <property type="project" value="UniProtKB-KW"/>
</dbReference>
<dbReference type="PANTHER" id="PTHR45036">
    <property type="entry name" value="METHYLTRANSFERASE LIKE 7B"/>
    <property type="match status" value="1"/>
</dbReference>
<keyword evidence="3" id="KW-1185">Reference proteome</keyword>
<dbReference type="InterPro" id="IPR013216">
    <property type="entry name" value="Methyltransf_11"/>
</dbReference>
<dbReference type="Gene3D" id="3.40.50.150">
    <property type="entry name" value="Vaccinia Virus protein VP39"/>
    <property type="match status" value="1"/>
</dbReference>
<dbReference type="Pfam" id="PF08241">
    <property type="entry name" value="Methyltransf_11"/>
    <property type="match status" value="1"/>
</dbReference>
<dbReference type="EMBL" id="JAKRKC020000001">
    <property type="protein sequence ID" value="MCK2217654.1"/>
    <property type="molecule type" value="Genomic_DNA"/>
</dbReference>
<sequence>MQDLSRFQHPRFARMYERMSVEAEPHATGPLRRRMLAGLAGRVVEVGAGNGLNFAHYPAEVREVVAIEPDDVLRAGAERAAGATRVPVRVVAGHAGELPAEDGGYDAVVLSMVLCSVPDQRAALAEVRRVLRPGGEVRFLEHVRSANPATGLLQDLLTPVWRLAAGGCRPNRNTERALRDSGLLVEECERFPFKPLPSSPTLTHILGRARNPAA</sequence>
<dbReference type="CDD" id="cd02440">
    <property type="entry name" value="AdoMet_MTases"/>
    <property type="match status" value="1"/>
</dbReference>
<feature type="domain" description="Methyltransferase type 11" evidence="1">
    <location>
        <begin position="44"/>
        <end position="137"/>
    </location>
</feature>
<comment type="caution">
    <text evidence="2">The sequence shown here is derived from an EMBL/GenBank/DDBJ whole genome shotgun (WGS) entry which is preliminary data.</text>
</comment>
<evidence type="ECO:0000313" key="2">
    <source>
        <dbReference type="EMBL" id="MCK2217654.1"/>
    </source>
</evidence>
<dbReference type="PANTHER" id="PTHR45036:SF1">
    <property type="entry name" value="METHYLTRANSFERASE LIKE 7A"/>
    <property type="match status" value="1"/>
</dbReference>
<organism evidence="2 3">
    <name type="scientific">Actinomadura luzonensis</name>
    <dbReference type="NCBI Taxonomy" id="2805427"/>
    <lineage>
        <taxon>Bacteria</taxon>
        <taxon>Bacillati</taxon>
        <taxon>Actinomycetota</taxon>
        <taxon>Actinomycetes</taxon>
        <taxon>Streptosporangiales</taxon>
        <taxon>Thermomonosporaceae</taxon>
        <taxon>Actinomadura</taxon>
    </lineage>
</organism>
<name>A0ABT0FZ88_9ACTN</name>
<dbReference type="InterPro" id="IPR052356">
    <property type="entry name" value="Thiol_S-MT"/>
</dbReference>
<accession>A0ABT0FZ88</accession>
<dbReference type="InterPro" id="IPR029063">
    <property type="entry name" value="SAM-dependent_MTases_sf"/>
</dbReference>
<dbReference type="SUPFAM" id="SSF53335">
    <property type="entry name" value="S-adenosyl-L-methionine-dependent methyltransferases"/>
    <property type="match status" value="1"/>
</dbReference>
<proteinExistence type="predicted"/>
<protein>
    <submittedName>
        <fullName evidence="2">Class I SAM-dependent methyltransferase</fullName>
    </submittedName>
</protein>
<keyword evidence="2" id="KW-0808">Transferase</keyword>
<evidence type="ECO:0000313" key="3">
    <source>
        <dbReference type="Proteomes" id="UP001317259"/>
    </source>
</evidence>
<reference evidence="2 3" key="1">
    <citation type="submission" date="2022-04" db="EMBL/GenBank/DDBJ databases">
        <title>Genome draft of Actinomadura sp. ATCC 31491.</title>
        <authorList>
            <person name="Shi X."/>
            <person name="Du Y."/>
        </authorList>
    </citation>
    <scope>NUCLEOTIDE SEQUENCE [LARGE SCALE GENOMIC DNA]</scope>
    <source>
        <strain evidence="2 3">ATCC 31491</strain>
    </source>
</reference>
<gene>
    <name evidence="2" type="ORF">MF672_028245</name>
</gene>
<dbReference type="RefSeq" id="WP_242376435.1">
    <property type="nucleotide sequence ID" value="NZ_JAKRKC020000001.1"/>
</dbReference>
<keyword evidence="2" id="KW-0489">Methyltransferase</keyword>